<keyword evidence="1" id="KW-1133">Transmembrane helix</keyword>
<organism evidence="2">
    <name type="scientific">bioreactor metagenome</name>
    <dbReference type="NCBI Taxonomy" id="1076179"/>
    <lineage>
        <taxon>unclassified sequences</taxon>
        <taxon>metagenomes</taxon>
        <taxon>ecological metagenomes</taxon>
    </lineage>
</organism>
<dbReference type="EMBL" id="VSSQ01050352">
    <property type="protein sequence ID" value="MPN04446.1"/>
    <property type="molecule type" value="Genomic_DNA"/>
</dbReference>
<sequence length="40" mass="4545">MDWTGIILWEFVILSLFCASPSGRLIRITENHGILVSKVE</sequence>
<protein>
    <submittedName>
        <fullName evidence="2">Uncharacterized protein</fullName>
    </submittedName>
</protein>
<reference evidence="2" key="1">
    <citation type="submission" date="2019-08" db="EMBL/GenBank/DDBJ databases">
        <authorList>
            <person name="Kucharzyk K."/>
            <person name="Murdoch R.W."/>
            <person name="Higgins S."/>
            <person name="Loffler F."/>
        </authorList>
    </citation>
    <scope>NUCLEOTIDE SEQUENCE</scope>
</reference>
<dbReference type="AlphaFoldDB" id="A0A645ESN6"/>
<proteinExistence type="predicted"/>
<accession>A0A645ESN6</accession>
<name>A0A645ESN6_9ZZZZ</name>
<comment type="caution">
    <text evidence="2">The sequence shown here is derived from an EMBL/GenBank/DDBJ whole genome shotgun (WGS) entry which is preliminary data.</text>
</comment>
<evidence type="ECO:0000256" key="1">
    <source>
        <dbReference type="SAM" id="Phobius"/>
    </source>
</evidence>
<keyword evidence="1" id="KW-0472">Membrane</keyword>
<keyword evidence="1" id="KW-0812">Transmembrane</keyword>
<evidence type="ECO:0000313" key="2">
    <source>
        <dbReference type="EMBL" id="MPN04446.1"/>
    </source>
</evidence>
<gene>
    <name evidence="2" type="ORF">SDC9_151684</name>
</gene>
<feature type="transmembrane region" description="Helical" evidence="1">
    <location>
        <begin position="6"/>
        <end position="26"/>
    </location>
</feature>